<gene>
    <name evidence="1" type="ORF">MTR67_012955</name>
</gene>
<proteinExistence type="predicted"/>
<name>A0AAF0TNC5_SOLVR</name>
<dbReference type="AlphaFoldDB" id="A0AAF0TNC5"/>
<dbReference type="Proteomes" id="UP001234989">
    <property type="component" value="Chromosome 3"/>
</dbReference>
<protein>
    <submittedName>
        <fullName evidence="1">Uncharacterized protein</fullName>
    </submittedName>
</protein>
<accession>A0AAF0TNC5</accession>
<evidence type="ECO:0000313" key="1">
    <source>
        <dbReference type="EMBL" id="WMV19570.1"/>
    </source>
</evidence>
<organism evidence="1 2">
    <name type="scientific">Solanum verrucosum</name>
    <dbReference type="NCBI Taxonomy" id="315347"/>
    <lineage>
        <taxon>Eukaryota</taxon>
        <taxon>Viridiplantae</taxon>
        <taxon>Streptophyta</taxon>
        <taxon>Embryophyta</taxon>
        <taxon>Tracheophyta</taxon>
        <taxon>Spermatophyta</taxon>
        <taxon>Magnoliopsida</taxon>
        <taxon>eudicotyledons</taxon>
        <taxon>Gunneridae</taxon>
        <taxon>Pentapetalae</taxon>
        <taxon>asterids</taxon>
        <taxon>lamiids</taxon>
        <taxon>Solanales</taxon>
        <taxon>Solanaceae</taxon>
        <taxon>Solanoideae</taxon>
        <taxon>Solaneae</taxon>
        <taxon>Solanum</taxon>
    </lineage>
</organism>
<sequence>MEQGSHMQAYVESKQEQGQAMGTVGAHVLWEARDSVEYTSKPGLIDVSVYYIWQERNQRIFQKKNRSCDVLVRKIKHAIAVVRLVPCINKFRYGMDRHYGRSVIFSVTALTQPRKFGEPRRFTDHERNYGPTTCSWLTASQRGGPLSPPRAMDDHTSYRMARRIPQVPNHEVMNAKFQNTIQPLAQSVTNQNNQQAPAPANTNGGSAAARVRDFVRMNPPKFLGSKGGVGILQASGCGSYMVHTVERQQGCRCSSCDLEVFYQSFSRQALTKGVERS</sequence>
<keyword evidence="2" id="KW-1185">Reference proteome</keyword>
<reference evidence="1" key="1">
    <citation type="submission" date="2023-08" db="EMBL/GenBank/DDBJ databases">
        <title>A de novo genome assembly of Solanum verrucosum Schlechtendal, a Mexican diploid species geographically isolated from the other diploid A-genome species in potato relatives.</title>
        <authorList>
            <person name="Hosaka K."/>
        </authorList>
    </citation>
    <scope>NUCLEOTIDE SEQUENCE</scope>
    <source>
        <tissue evidence="1">Young leaves</tissue>
    </source>
</reference>
<dbReference type="EMBL" id="CP133614">
    <property type="protein sequence ID" value="WMV19570.1"/>
    <property type="molecule type" value="Genomic_DNA"/>
</dbReference>
<evidence type="ECO:0000313" key="2">
    <source>
        <dbReference type="Proteomes" id="UP001234989"/>
    </source>
</evidence>